<dbReference type="PANTHER" id="PTHR31761:SF1">
    <property type="entry name" value="LARGE RIBOSOMAL SUBUNIT PROTEIN ML64"/>
    <property type="match status" value="1"/>
</dbReference>
<reference evidence="15" key="2">
    <citation type="submission" date="2014-03" db="EMBL/GenBank/DDBJ databases">
        <title>The whipworm genome and dual-species transcriptomics of an intimate host-pathogen interaction.</title>
        <authorList>
            <person name="Foth B.J."/>
            <person name="Tsai I.J."/>
            <person name="Reid A.J."/>
            <person name="Bancroft A.J."/>
            <person name="Nichol S."/>
            <person name="Tracey A."/>
            <person name="Holroyd N."/>
            <person name="Cotton J.A."/>
            <person name="Stanley E.J."/>
            <person name="Zarowiecki M."/>
            <person name="Liu J.Z."/>
            <person name="Huckvale T."/>
            <person name="Cooper P.J."/>
            <person name="Grencis R.K."/>
            <person name="Berriman M."/>
        </authorList>
    </citation>
    <scope>NUCLEOTIDE SEQUENCE [LARGE SCALE GENOMIC DNA]</scope>
</reference>
<evidence type="ECO:0000256" key="14">
    <source>
        <dbReference type="SAM" id="Coils"/>
    </source>
</evidence>
<evidence type="ECO:0000313" key="15">
    <source>
        <dbReference type="EMBL" id="CDW57871.1"/>
    </source>
</evidence>
<keyword evidence="4" id="KW-0689">Ribosomal protein</keyword>
<dbReference type="AlphaFoldDB" id="A0A077ZBW0"/>
<evidence type="ECO:0000256" key="10">
    <source>
        <dbReference type="ARBA" id="ARBA00030700"/>
    </source>
</evidence>
<dbReference type="GO" id="GO:0005634">
    <property type="term" value="C:nucleus"/>
    <property type="evidence" value="ECO:0007669"/>
    <property type="project" value="UniProtKB-SubCell"/>
</dbReference>
<dbReference type="GO" id="GO:1990904">
    <property type="term" value="C:ribonucleoprotein complex"/>
    <property type="evidence" value="ECO:0007669"/>
    <property type="project" value="UniProtKB-KW"/>
</dbReference>
<evidence type="ECO:0000256" key="13">
    <source>
        <dbReference type="ARBA" id="ARBA00060144"/>
    </source>
</evidence>
<evidence type="ECO:0000256" key="6">
    <source>
        <dbReference type="ARBA" id="ARBA00023128"/>
    </source>
</evidence>
<evidence type="ECO:0000256" key="5">
    <source>
        <dbReference type="ARBA" id="ARBA00023054"/>
    </source>
</evidence>
<dbReference type="InterPro" id="IPR043035">
    <property type="entry name" value="Ribosomal_mL64_sf"/>
</dbReference>
<sequence length="158" mass="18478">MYGKASDVDFSYLWPNSTELEMLQYEEDHWKPKLENVIELEEAWAMKTDAETQKRIEEVEANVKNYSKVLKEYNEKLEKRKKEILLAKEENERKIKEIQDHFGYPVDPSDPKFVALMEKKRLEERKAAKAAKKKALEEKLIARLQSPATSIAEETSGS</sequence>
<evidence type="ECO:0000256" key="12">
    <source>
        <dbReference type="ARBA" id="ARBA00035485"/>
    </source>
</evidence>
<name>A0A077ZBW0_TRITR</name>
<reference evidence="15" key="1">
    <citation type="submission" date="2014-01" db="EMBL/GenBank/DDBJ databases">
        <authorList>
            <person name="Aslett M."/>
        </authorList>
    </citation>
    <scope>NUCLEOTIDE SEQUENCE</scope>
</reference>
<proteinExistence type="inferred from homology"/>
<evidence type="ECO:0000256" key="1">
    <source>
        <dbReference type="ARBA" id="ARBA00004123"/>
    </source>
</evidence>
<dbReference type="EMBL" id="HG806227">
    <property type="protein sequence ID" value="CDW57871.1"/>
    <property type="molecule type" value="Genomic_DNA"/>
</dbReference>
<keyword evidence="16" id="KW-1185">Reference proteome</keyword>
<keyword evidence="7" id="KW-0539">Nucleus</keyword>
<evidence type="ECO:0000256" key="4">
    <source>
        <dbReference type="ARBA" id="ARBA00022980"/>
    </source>
</evidence>
<dbReference type="GO" id="GO:0005840">
    <property type="term" value="C:ribosome"/>
    <property type="evidence" value="ECO:0007669"/>
    <property type="project" value="UniProtKB-KW"/>
</dbReference>
<dbReference type="GO" id="GO:0005739">
    <property type="term" value="C:mitochondrion"/>
    <property type="evidence" value="ECO:0007669"/>
    <property type="project" value="UniProtKB-SubCell"/>
</dbReference>
<dbReference type="InterPro" id="IPR018472">
    <property type="entry name" value="Ribosomal_mL64"/>
</dbReference>
<dbReference type="OrthoDB" id="1378at2759"/>
<dbReference type="STRING" id="36087.A0A077ZBW0"/>
<keyword evidence="8" id="KW-0687">Ribonucleoprotein</keyword>
<gene>
    <name evidence="15" type="ORF">TTRE_0000616801</name>
</gene>
<dbReference type="Proteomes" id="UP000030665">
    <property type="component" value="Unassembled WGS sequence"/>
</dbReference>
<dbReference type="PANTHER" id="PTHR31761">
    <property type="entry name" value="GROWTH ARREST AND DNA DAMAGE-INDUCIBLE PROTEINS-INTERACTING PROTEIN 1 GADD45GIP1"/>
    <property type="match status" value="1"/>
</dbReference>
<evidence type="ECO:0000256" key="7">
    <source>
        <dbReference type="ARBA" id="ARBA00023242"/>
    </source>
</evidence>
<evidence type="ECO:0000256" key="3">
    <source>
        <dbReference type="ARBA" id="ARBA00005421"/>
    </source>
</evidence>
<protein>
    <recommendedName>
        <fullName evidence="11">Large ribosomal subunit protein mL64</fullName>
    </recommendedName>
    <alternativeName>
        <fullName evidence="10">39S ribosomal protein L59, mitochondrial</fullName>
    </alternativeName>
    <alternativeName>
        <fullName evidence="12">Growth arrest and DNA damage-inducible proteins-interacting protein 1</fullName>
    </alternativeName>
</protein>
<comment type="function">
    <text evidence="13">Acts as a negative regulator of G1 to S cell cycle phase progression by inhibiting cyclin-dependent kinases. Inhibitory effects are additive with GADD45 proteins but also occur in the absence of GADD45 proteins. Acts as a repressor of the orphan nuclear receptor NR4A1 by inhibiting AB domain-mediated transcriptional activity. May be involved in the hormone-mediated regulation of NR4A1 transcriptional activity. May play a role in mitochondrial protein synthesis.</text>
</comment>
<comment type="similarity">
    <text evidence="3">Belongs to the mitochondrion-specific ribosomal protein mL64 family.</text>
</comment>
<keyword evidence="5 14" id="KW-0175">Coiled coil</keyword>
<keyword evidence="9" id="KW-0131">Cell cycle</keyword>
<keyword evidence="6" id="KW-0496">Mitochondrion</keyword>
<feature type="coiled-coil region" evidence="14">
    <location>
        <begin position="56"/>
        <end position="139"/>
    </location>
</feature>
<dbReference type="Pfam" id="PF10147">
    <property type="entry name" value="CR6_interact"/>
    <property type="match status" value="1"/>
</dbReference>
<evidence type="ECO:0000256" key="11">
    <source>
        <dbReference type="ARBA" id="ARBA00035184"/>
    </source>
</evidence>
<evidence type="ECO:0000256" key="2">
    <source>
        <dbReference type="ARBA" id="ARBA00004173"/>
    </source>
</evidence>
<evidence type="ECO:0000256" key="9">
    <source>
        <dbReference type="ARBA" id="ARBA00023306"/>
    </source>
</evidence>
<evidence type="ECO:0000256" key="8">
    <source>
        <dbReference type="ARBA" id="ARBA00023274"/>
    </source>
</evidence>
<dbReference type="Gene3D" id="6.10.280.120">
    <property type="entry name" value="Growth arrest and DNA-damage-inducible proteins-interacting protein 1"/>
    <property type="match status" value="1"/>
</dbReference>
<organism evidence="15 16">
    <name type="scientific">Trichuris trichiura</name>
    <name type="common">Whipworm</name>
    <name type="synonym">Trichocephalus trichiurus</name>
    <dbReference type="NCBI Taxonomy" id="36087"/>
    <lineage>
        <taxon>Eukaryota</taxon>
        <taxon>Metazoa</taxon>
        <taxon>Ecdysozoa</taxon>
        <taxon>Nematoda</taxon>
        <taxon>Enoplea</taxon>
        <taxon>Dorylaimia</taxon>
        <taxon>Trichinellida</taxon>
        <taxon>Trichuridae</taxon>
        <taxon>Trichuris</taxon>
    </lineage>
</organism>
<evidence type="ECO:0000313" key="16">
    <source>
        <dbReference type="Proteomes" id="UP000030665"/>
    </source>
</evidence>
<accession>A0A077ZBW0</accession>
<comment type="subcellular location">
    <subcellularLocation>
        <location evidence="2">Mitochondrion</location>
    </subcellularLocation>
    <subcellularLocation>
        <location evidence="1">Nucleus</location>
    </subcellularLocation>
</comment>